<organism evidence="2 3">
    <name type="scientific">Euroglyphus maynei</name>
    <name type="common">Mayne's house dust mite</name>
    <dbReference type="NCBI Taxonomy" id="6958"/>
    <lineage>
        <taxon>Eukaryota</taxon>
        <taxon>Metazoa</taxon>
        <taxon>Ecdysozoa</taxon>
        <taxon>Arthropoda</taxon>
        <taxon>Chelicerata</taxon>
        <taxon>Arachnida</taxon>
        <taxon>Acari</taxon>
        <taxon>Acariformes</taxon>
        <taxon>Sarcoptiformes</taxon>
        <taxon>Astigmata</taxon>
        <taxon>Psoroptidia</taxon>
        <taxon>Analgoidea</taxon>
        <taxon>Pyroglyphidae</taxon>
        <taxon>Pyroglyphinae</taxon>
        <taxon>Euroglyphus</taxon>
    </lineage>
</organism>
<dbReference type="AlphaFoldDB" id="A0A1Y3AZF2"/>
<dbReference type="Pfam" id="PF13610">
    <property type="entry name" value="DDE_Tnp_IS240"/>
    <property type="match status" value="1"/>
</dbReference>
<gene>
    <name evidence="2" type="ORF">BLA29_000009</name>
</gene>
<evidence type="ECO:0000259" key="1">
    <source>
        <dbReference type="Pfam" id="PF13610"/>
    </source>
</evidence>
<dbReference type="InterPro" id="IPR032874">
    <property type="entry name" value="DDE_dom"/>
</dbReference>
<dbReference type="OrthoDB" id="8299812at2759"/>
<accession>A0A1Y3AZF2</accession>
<protein>
    <recommendedName>
        <fullName evidence="1">DDE domain-containing protein</fullName>
    </recommendedName>
</protein>
<dbReference type="Proteomes" id="UP000194236">
    <property type="component" value="Unassembled WGS sequence"/>
</dbReference>
<keyword evidence="3" id="KW-1185">Reference proteome</keyword>
<feature type="domain" description="DDE" evidence="1">
    <location>
        <begin position="20"/>
        <end position="126"/>
    </location>
</feature>
<evidence type="ECO:0000313" key="3">
    <source>
        <dbReference type="Proteomes" id="UP000194236"/>
    </source>
</evidence>
<name>A0A1Y3AZF2_EURMA</name>
<dbReference type="EMBL" id="MUJZ01055907">
    <property type="protein sequence ID" value="OTF72495.1"/>
    <property type="molecule type" value="Genomic_DNA"/>
</dbReference>
<dbReference type="PANTHER" id="PTHR35528">
    <property type="entry name" value="BLL1675 PROTEIN"/>
    <property type="match status" value="1"/>
</dbReference>
<comment type="caution">
    <text evidence="2">The sequence shown here is derived from an EMBL/GenBank/DDBJ whole genome shotgun (WGS) entry which is preliminary data.</text>
</comment>
<reference evidence="2 3" key="1">
    <citation type="submission" date="2017-03" db="EMBL/GenBank/DDBJ databases">
        <title>Genome Survey of Euroglyphus maynei.</title>
        <authorList>
            <person name="Arlian L.G."/>
            <person name="Morgan M.S."/>
            <person name="Rider S.D."/>
        </authorList>
    </citation>
    <scope>NUCLEOTIDE SEQUENCE [LARGE SCALE GENOMIC DNA]</scope>
    <source>
        <strain evidence="2">Arlian Lab</strain>
        <tissue evidence="2">Whole body</tissue>
    </source>
</reference>
<evidence type="ECO:0000313" key="2">
    <source>
        <dbReference type="EMBL" id="OTF72495.1"/>
    </source>
</evidence>
<dbReference type="InterPro" id="IPR052183">
    <property type="entry name" value="IS_Transposase"/>
</dbReference>
<dbReference type="PANTHER" id="PTHR35528:SF3">
    <property type="entry name" value="BLL1675 PROTEIN"/>
    <property type="match status" value="1"/>
</dbReference>
<sequence length="264" mass="29055">MAERGITDCTAESSAWSAGRMDERNIKIRGRWKYLYRPVDSNGQSIDFLLTAKRSAGAALSFFRKATRHHSEPQMFTIDKRGANTAALAILNGDKAEDETINVRENKYLNNLIEQDYRNIKRRSRPWPRNNSNCWQPEKSAVQLLLTVSANAIEPSCSSGGARPWRRCRKSFAGSAMYMMHSIKGGDDGGKDFGSAADVLTQQACHRSTSSPAVERGSVSMKANLEPCCRVESIRNSLSISCTSWVQIASPSPILAGVLSSTCA</sequence>
<proteinExistence type="predicted"/>